<dbReference type="InterPro" id="IPR052708">
    <property type="entry name" value="PxpC"/>
</dbReference>
<dbReference type="Pfam" id="PF02626">
    <property type="entry name" value="CT_A_B"/>
    <property type="match status" value="1"/>
</dbReference>
<keyword evidence="6" id="KW-1185">Reference proteome</keyword>
<keyword evidence="2" id="KW-0378">Hydrolase</keyword>
<reference evidence="6" key="1">
    <citation type="journal article" date="2019" name="Int. J. Syst. Evol. Microbiol.">
        <title>The Global Catalogue of Microorganisms (GCM) 10K type strain sequencing project: providing services to taxonomists for standard genome sequencing and annotation.</title>
        <authorList>
            <consortium name="The Broad Institute Genomics Platform"/>
            <consortium name="The Broad Institute Genome Sequencing Center for Infectious Disease"/>
            <person name="Wu L."/>
            <person name="Ma J."/>
        </authorList>
    </citation>
    <scope>NUCLEOTIDE SEQUENCE [LARGE SCALE GENOMIC DNA]</scope>
    <source>
        <strain evidence="6">KCTC 52127</strain>
    </source>
</reference>
<evidence type="ECO:0000256" key="2">
    <source>
        <dbReference type="ARBA" id="ARBA00022801"/>
    </source>
</evidence>
<sequence length="283" mass="31820">MIKVLHPGIYTSVQDQGRIGMAKKGIPQSGFMDAFSAELGNILLKNRKKEAVLEITYGLGKFEFTSDTFICLTGGNFSPKINTFPVEMNTVHEVKKGDFLSFGRRVYGARVYLAVQGGIQTDVVLKSRSFFPGITQQRLIKGEELKILKQNFYEAGYSRVKVYYEHFESPELECYPGPEYDQLNDKQKQQLQQAFTISEDNNRVGYRLNELIKNDLKPILTSAVLPGTVQLTPSGKLIVLMRDAQVTGGYPRVLQLSDYAVSKLSQKVAGDIVHFILSFQDQN</sequence>
<protein>
    <submittedName>
        <fullName evidence="5">Biotin-dependent carboxyltransferase family protein</fullName>
    </submittedName>
</protein>
<evidence type="ECO:0000313" key="6">
    <source>
        <dbReference type="Proteomes" id="UP001597508"/>
    </source>
</evidence>
<accession>A0ABW5LXP8</accession>
<name>A0ABW5LXP8_9FLAO</name>
<dbReference type="PANTHER" id="PTHR43309">
    <property type="entry name" value="5-OXOPROLINASE SUBUNIT C"/>
    <property type="match status" value="1"/>
</dbReference>
<gene>
    <name evidence="5" type="ORF">ACFSRZ_15370</name>
</gene>
<evidence type="ECO:0000313" key="5">
    <source>
        <dbReference type="EMBL" id="MFD2568754.1"/>
    </source>
</evidence>
<comment type="caution">
    <text evidence="5">The sequence shown here is derived from an EMBL/GenBank/DDBJ whole genome shotgun (WGS) entry which is preliminary data.</text>
</comment>
<dbReference type="EMBL" id="JBHULH010000012">
    <property type="protein sequence ID" value="MFD2568754.1"/>
    <property type="molecule type" value="Genomic_DNA"/>
</dbReference>
<keyword evidence="1" id="KW-0547">Nucleotide-binding</keyword>
<dbReference type="InterPro" id="IPR029000">
    <property type="entry name" value="Cyclophilin-like_dom_sf"/>
</dbReference>
<keyword evidence="3" id="KW-0067">ATP-binding</keyword>
<dbReference type="Proteomes" id="UP001597508">
    <property type="component" value="Unassembled WGS sequence"/>
</dbReference>
<proteinExistence type="predicted"/>
<feature type="domain" description="Carboxyltransferase" evidence="4">
    <location>
        <begin position="23"/>
        <end position="283"/>
    </location>
</feature>
<evidence type="ECO:0000256" key="3">
    <source>
        <dbReference type="ARBA" id="ARBA00022840"/>
    </source>
</evidence>
<dbReference type="PANTHER" id="PTHR43309:SF5">
    <property type="entry name" value="5-OXOPROLINASE SUBUNIT C"/>
    <property type="match status" value="1"/>
</dbReference>
<dbReference type="SMART" id="SM00797">
    <property type="entry name" value="AHS2"/>
    <property type="match status" value="1"/>
</dbReference>
<dbReference type="InterPro" id="IPR003778">
    <property type="entry name" value="CT_A_B"/>
</dbReference>
<organism evidence="5 6">
    <name type="scientific">Pseudotenacibaculum haliotis</name>
    <dbReference type="NCBI Taxonomy" id="1862138"/>
    <lineage>
        <taxon>Bacteria</taxon>
        <taxon>Pseudomonadati</taxon>
        <taxon>Bacteroidota</taxon>
        <taxon>Flavobacteriia</taxon>
        <taxon>Flavobacteriales</taxon>
        <taxon>Flavobacteriaceae</taxon>
        <taxon>Pseudotenacibaculum</taxon>
    </lineage>
</organism>
<evidence type="ECO:0000259" key="4">
    <source>
        <dbReference type="SMART" id="SM00797"/>
    </source>
</evidence>
<dbReference type="Gene3D" id="2.40.100.10">
    <property type="entry name" value="Cyclophilin-like"/>
    <property type="match status" value="1"/>
</dbReference>
<dbReference type="RefSeq" id="WP_379667461.1">
    <property type="nucleotide sequence ID" value="NZ_JBHULH010000012.1"/>
</dbReference>
<evidence type="ECO:0000256" key="1">
    <source>
        <dbReference type="ARBA" id="ARBA00022741"/>
    </source>
</evidence>